<dbReference type="Gene3D" id="3.40.50.10420">
    <property type="entry name" value="NagB/RpiA/CoA transferase-like"/>
    <property type="match status" value="1"/>
</dbReference>
<comment type="caution">
    <text evidence="5">The sequence shown here is derived from an EMBL/GenBank/DDBJ whole genome shotgun (WGS) entry which is preliminary data.</text>
</comment>
<dbReference type="InterPro" id="IPR024185">
    <property type="entry name" value="FTHF_cligase-like_sf"/>
</dbReference>
<evidence type="ECO:0000313" key="6">
    <source>
        <dbReference type="Proteomes" id="UP000617145"/>
    </source>
</evidence>
<dbReference type="Pfam" id="PF01812">
    <property type="entry name" value="5-FTHF_cyc-lig"/>
    <property type="match status" value="1"/>
</dbReference>
<dbReference type="InterPro" id="IPR037171">
    <property type="entry name" value="NagB/RpiA_transferase-like"/>
</dbReference>
<dbReference type="AlphaFoldDB" id="A0A8J3EEC5"/>
<keyword evidence="6" id="KW-1185">Reference proteome</keyword>
<gene>
    <name evidence="5" type="ORF">GCM10011415_07070</name>
</gene>
<dbReference type="PANTHER" id="PTHR23407:SF1">
    <property type="entry name" value="5-FORMYLTETRAHYDROFOLATE CYCLO-LIGASE"/>
    <property type="match status" value="1"/>
</dbReference>
<evidence type="ECO:0000256" key="1">
    <source>
        <dbReference type="ARBA" id="ARBA00010638"/>
    </source>
</evidence>
<protein>
    <recommendedName>
        <fullName evidence="4">5-formyltetrahydrofolate cyclo-ligase</fullName>
        <ecNumber evidence="4">6.3.3.2</ecNumber>
    </recommendedName>
</protein>
<evidence type="ECO:0000313" key="5">
    <source>
        <dbReference type="EMBL" id="GGG63261.1"/>
    </source>
</evidence>
<proteinExistence type="inferred from homology"/>
<dbReference type="RefSeq" id="WP_188788809.1">
    <property type="nucleotide sequence ID" value="NZ_BMJV01000001.1"/>
</dbReference>
<comment type="cofactor">
    <cofactor evidence="4">
        <name>Mg(2+)</name>
        <dbReference type="ChEBI" id="CHEBI:18420"/>
    </cofactor>
</comment>
<keyword evidence="4" id="KW-0479">Metal-binding</keyword>
<keyword evidence="4" id="KW-0460">Magnesium</keyword>
<dbReference type="GO" id="GO:0009396">
    <property type="term" value="P:folic acid-containing compound biosynthetic process"/>
    <property type="evidence" value="ECO:0007669"/>
    <property type="project" value="TreeGrafter"/>
</dbReference>
<evidence type="ECO:0000256" key="3">
    <source>
        <dbReference type="ARBA" id="ARBA00022840"/>
    </source>
</evidence>
<keyword evidence="2 4" id="KW-0547">Nucleotide-binding</keyword>
<dbReference type="PANTHER" id="PTHR23407">
    <property type="entry name" value="ATPASE INHIBITOR/5-FORMYLTETRAHYDROFOLATE CYCLO-LIGASE"/>
    <property type="match status" value="1"/>
</dbReference>
<reference evidence="5" key="2">
    <citation type="submission" date="2020-09" db="EMBL/GenBank/DDBJ databases">
        <authorList>
            <person name="Sun Q."/>
            <person name="Zhou Y."/>
        </authorList>
    </citation>
    <scope>NUCLEOTIDE SEQUENCE</scope>
    <source>
        <strain evidence="5">CGMCC 1.15762</strain>
    </source>
</reference>
<dbReference type="EC" id="6.3.3.2" evidence="4"/>
<comment type="similarity">
    <text evidence="1 4">Belongs to the 5-formyltetrahydrofolate cyclo-ligase family.</text>
</comment>
<evidence type="ECO:0000256" key="4">
    <source>
        <dbReference type="RuleBase" id="RU361279"/>
    </source>
</evidence>
<keyword evidence="3 4" id="KW-0067">ATP-binding</keyword>
<dbReference type="NCBIfam" id="TIGR02727">
    <property type="entry name" value="MTHFS_bact"/>
    <property type="match status" value="1"/>
</dbReference>
<reference evidence="5" key="1">
    <citation type="journal article" date="2014" name="Int. J. Syst. Evol. Microbiol.">
        <title>Complete genome sequence of Corynebacterium casei LMG S-19264T (=DSM 44701T), isolated from a smear-ripened cheese.</title>
        <authorList>
            <consortium name="US DOE Joint Genome Institute (JGI-PGF)"/>
            <person name="Walter F."/>
            <person name="Albersmeier A."/>
            <person name="Kalinowski J."/>
            <person name="Ruckert C."/>
        </authorList>
    </citation>
    <scope>NUCLEOTIDE SEQUENCE</scope>
    <source>
        <strain evidence="5">CGMCC 1.15762</strain>
    </source>
</reference>
<dbReference type="Proteomes" id="UP000617145">
    <property type="component" value="Unassembled WGS sequence"/>
</dbReference>
<dbReference type="GO" id="GO:0046872">
    <property type="term" value="F:metal ion binding"/>
    <property type="evidence" value="ECO:0007669"/>
    <property type="project" value="UniProtKB-KW"/>
</dbReference>
<dbReference type="InterPro" id="IPR002698">
    <property type="entry name" value="FTHF_cligase"/>
</dbReference>
<dbReference type="SUPFAM" id="SSF100950">
    <property type="entry name" value="NagB/RpiA/CoA transferase-like"/>
    <property type="match status" value="1"/>
</dbReference>
<name>A0A8J3EEC5_9RHOB</name>
<dbReference type="EMBL" id="BMJV01000001">
    <property type="protein sequence ID" value="GGG63261.1"/>
    <property type="molecule type" value="Genomic_DNA"/>
</dbReference>
<organism evidence="5 6">
    <name type="scientific">Salipiger pallidus</name>
    <dbReference type="NCBI Taxonomy" id="1775170"/>
    <lineage>
        <taxon>Bacteria</taxon>
        <taxon>Pseudomonadati</taxon>
        <taxon>Pseudomonadota</taxon>
        <taxon>Alphaproteobacteria</taxon>
        <taxon>Rhodobacterales</taxon>
        <taxon>Roseobacteraceae</taxon>
        <taxon>Salipiger</taxon>
    </lineage>
</organism>
<sequence>MSLAEAKIEARKAARVRRRAAHAADVGAGAGRLSELLAGHRGVPLSGYMPIQSEIDPIPAMAEAAAWGPVAIPVIEAEAEPLQFALWEPEMPLVDGPFGARIPQSPVFIRPEILIVPLLAFTREGSRLGYGGGFYDRTLQALRASGPVLAVGFAYAAQVAEALPFDPNDEPLDLLVTEREIISF</sequence>
<comment type="catalytic activity">
    <reaction evidence="4">
        <text>(6S)-5-formyl-5,6,7,8-tetrahydrofolate + ATP = (6R)-5,10-methenyltetrahydrofolate + ADP + phosphate</text>
        <dbReference type="Rhea" id="RHEA:10488"/>
        <dbReference type="ChEBI" id="CHEBI:30616"/>
        <dbReference type="ChEBI" id="CHEBI:43474"/>
        <dbReference type="ChEBI" id="CHEBI:57455"/>
        <dbReference type="ChEBI" id="CHEBI:57457"/>
        <dbReference type="ChEBI" id="CHEBI:456216"/>
        <dbReference type="EC" id="6.3.3.2"/>
    </reaction>
</comment>
<dbReference type="GO" id="GO:0035999">
    <property type="term" value="P:tetrahydrofolate interconversion"/>
    <property type="evidence" value="ECO:0007669"/>
    <property type="project" value="TreeGrafter"/>
</dbReference>
<dbReference type="GO" id="GO:0030272">
    <property type="term" value="F:5-formyltetrahydrofolate cyclo-ligase activity"/>
    <property type="evidence" value="ECO:0007669"/>
    <property type="project" value="UniProtKB-EC"/>
</dbReference>
<evidence type="ECO:0000256" key="2">
    <source>
        <dbReference type="ARBA" id="ARBA00022741"/>
    </source>
</evidence>
<accession>A0A8J3EEC5</accession>
<dbReference type="GO" id="GO:0005524">
    <property type="term" value="F:ATP binding"/>
    <property type="evidence" value="ECO:0007669"/>
    <property type="project" value="UniProtKB-KW"/>
</dbReference>